<sequence length="492" mass="56624">MSREGHRVRYKEYKCTFPGCNEPAKTKYNCISHVWDGHLKLLAHEYHGIAYKSLPEEKRKEVKSKCLEYITFVIDTVNQRKRKPYKTGLADTIESTKEIENNYQIISIAPLCNEDFITIQSVNKNIKRLCIAGELFSEAGFFQRSDQKNKNEIQKITGALEQLKNVVGYSFVYKNDENNQKYGFMAQELQEIYPNTVKVLPDGTLSIDTVALLPYIVSSLKELYTSITELNKVTEITQKIKDILKEVLEPQEIDENELFIGKFGLGPKKIIWWIAMIFTILSIIEVICIPNFGMIWVWTIVVSFINWLSYWKSDWNDEAINNNIIKFNKEVIFNIITRWYIIISIGLIAFSMTFLMGSTLQIYMSIVIAFNSLIVGLTFYDMTKKLAGYLMIFSIILAILLLVILSFIQPSYFCLLSTRKLTQSNRYVFIKEQPPWNCMAPSLHSNSSSLIVDYTKPFSLKAIDFGVTARVELKCENGISFTCGNVELESSL</sequence>
<evidence type="ECO:0000313" key="4">
    <source>
        <dbReference type="Proteomes" id="UP000008076"/>
    </source>
</evidence>
<evidence type="ECO:0000259" key="2">
    <source>
        <dbReference type="PROSITE" id="PS51688"/>
    </source>
</evidence>
<organism evidence="4">
    <name type="scientific">Entamoeba dispar (strain ATCC PRA-260 / SAW760)</name>
    <dbReference type="NCBI Taxonomy" id="370354"/>
    <lineage>
        <taxon>Eukaryota</taxon>
        <taxon>Amoebozoa</taxon>
        <taxon>Evosea</taxon>
        <taxon>Archamoebae</taxon>
        <taxon>Mastigamoebida</taxon>
        <taxon>Entamoebidae</taxon>
        <taxon>Entamoeba</taxon>
    </lineage>
</organism>
<dbReference type="PANTHER" id="PTHR13029:SF21">
    <property type="entry name" value="PEPTIDASE S74 DOMAIN-CONTAINING PROTEIN"/>
    <property type="match status" value="1"/>
</dbReference>
<dbReference type="PANTHER" id="PTHR13029">
    <property type="match status" value="1"/>
</dbReference>
<dbReference type="GeneID" id="5884895"/>
<feature type="transmembrane region" description="Helical" evidence="1">
    <location>
        <begin position="362"/>
        <end position="380"/>
    </location>
</feature>
<dbReference type="Pfam" id="PF13884">
    <property type="entry name" value="Peptidase_S74"/>
    <property type="match status" value="1"/>
</dbReference>
<dbReference type="EMBL" id="DS550125">
    <property type="protein sequence ID" value="EDR23863.1"/>
    <property type="molecule type" value="Genomic_DNA"/>
</dbReference>
<dbReference type="OMA" id="KIIWWIA"/>
<feature type="transmembrane region" description="Helical" evidence="1">
    <location>
        <begin position="387"/>
        <end position="408"/>
    </location>
</feature>
<reference evidence="4" key="1">
    <citation type="submission" date="2007-12" db="EMBL/GenBank/DDBJ databases">
        <title>Annotation of Entamoeba dispar SAW760.</title>
        <authorList>
            <person name="Lorenzi H."/>
            <person name="Inman J."/>
            <person name="Schobel S."/>
            <person name="Amedeo P."/>
            <person name="Caler E."/>
        </authorList>
    </citation>
    <scope>NUCLEOTIDE SEQUENCE [LARGE SCALE GENOMIC DNA]</scope>
    <source>
        <strain evidence="4">ATCC PRA-260 / SAW760</strain>
    </source>
</reference>
<dbReference type="InterPro" id="IPR051577">
    <property type="entry name" value="MRF-like"/>
</dbReference>
<dbReference type="OrthoDB" id="27041at2759"/>
<keyword evidence="1" id="KW-0812">Transmembrane</keyword>
<dbReference type="RefSeq" id="XP_001739752.1">
    <property type="nucleotide sequence ID" value="XM_001739700.1"/>
</dbReference>
<proteinExistence type="predicted"/>
<dbReference type="InterPro" id="IPR030392">
    <property type="entry name" value="S74_ICA"/>
</dbReference>
<feature type="domain" description="Peptidase S74" evidence="2">
    <location>
        <begin position="145"/>
        <end position="234"/>
    </location>
</feature>
<dbReference type="eggNOG" id="ENOG502RCNR">
    <property type="taxonomic scope" value="Eukaryota"/>
</dbReference>
<dbReference type="Proteomes" id="UP000008076">
    <property type="component" value="Unassembled WGS sequence"/>
</dbReference>
<dbReference type="PROSITE" id="PS51688">
    <property type="entry name" value="ICA"/>
    <property type="match status" value="1"/>
</dbReference>
<gene>
    <name evidence="3" type="ORF">EDI_016550</name>
</gene>
<feature type="transmembrane region" description="Helical" evidence="1">
    <location>
        <begin position="270"/>
        <end position="287"/>
    </location>
</feature>
<evidence type="ECO:0000256" key="1">
    <source>
        <dbReference type="SAM" id="Phobius"/>
    </source>
</evidence>
<keyword evidence="1" id="KW-1133">Transmembrane helix</keyword>
<protein>
    <recommendedName>
        <fullName evidence="2">Peptidase S74 domain-containing protein</fullName>
    </recommendedName>
</protein>
<accession>B0ENN6</accession>
<name>B0ENN6_ENTDS</name>
<evidence type="ECO:0000313" key="3">
    <source>
        <dbReference type="EMBL" id="EDR23863.1"/>
    </source>
</evidence>
<keyword evidence="1" id="KW-0472">Membrane</keyword>
<keyword evidence="4" id="KW-1185">Reference proteome</keyword>
<dbReference type="VEuPathDB" id="AmoebaDB:EDI_016550"/>
<dbReference type="AlphaFoldDB" id="B0ENN6"/>
<feature type="transmembrane region" description="Helical" evidence="1">
    <location>
        <begin position="293"/>
        <end position="311"/>
    </location>
</feature>
<feature type="transmembrane region" description="Helical" evidence="1">
    <location>
        <begin position="331"/>
        <end position="356"/>
    </location>
</feature>
<dbReference type="KEGG" id="edi:EDI_016550"/>